<dbReference type="AlphaFoldDB" id="A0A2Z6LZC0"/>
<feature type="domain" description="Neprosin PEP catalytic" evidence="1">
    <location>
        <begin position="47"/>
        <end position="280"/>
    </location>
</feature>
<gene>
    <name evidence="2" type="ORF">TSUD_257550</name>
</gene>
<reference evidence="3" key="1">
    <citation type="journal article" date="2017" name="Front. Plant Sci.">
        <title>Climate Clever Clovers: New Paradigm to Reduce the Environmental Footprint of Ruminants by Breeding Low Methanogenic Forages Utilizing Haplotype Variation.</title>
        <authorList>
            <person name="Kaur P."/>
            <person name="Appels R."/>
            <person name="Bayer P.E."/>
            <person name="Keeble-Gagnere G."/>
            <person name="Wang J."/>
            <person name="Hirakawa H."/>
            <person name="Shirasawa K."/>
            <person name="Vercoe P."/>
            <person name="Stefanova K."/>
            <person name="Durmic Z."/>
            <person name="Nichols P."/>
            <person name="Revell C."/>
            <person name="Isobe S.N."/>
            <person name="Edwards D."/>
            <person name="Erskine W."/>
        </authorList>
    </citation>
    <scope>NUCLEOTIDE SEQUENCE [LARGE SCALE GENOMIC DNA]</scope>
    <source>
        <strain evidence="3">cv. Daliak</strain>
    </source>
</reference>
<dbReference type="OrthoDB" id="1858978at2759"/>
<dbReference type="PROSITE" id="PS52045">
    <property type="entry name" value="NEPROSIN_PEP_CD"/>
    <property type="match status" value="1"/>
</dbReference>
<dbReference type="Proteomes" id="UP000242715">
    <property type="component" value="Unassembled WGS sequence"/>
</dbReference>
<dbReference type="PANTHER" id="PTHR31589">
    <property type="entry name" value="PROTEIN, PUTATIVE (DUF239)-RELATED-RELATED"/>
    <property type="match status" value="1"/>
</dbReference>
<organism evidence="2 3">
    <name type="scientific">Trifolium subterraneum</name>
    <name type="common">Subterranean clover</name>
    <dbReference type="NCBI Taxonomy" id="3900"/>
    <lineage>
        <taxon>Eukaryota</taxon>
        <taxon>Viridiplantae</taxon>
        <taxon>Streptophyta</taxon>
        <taxon>Embryophyta</taxon>
        <taxon>Tracheophyta</taxon>
        <taxon>Spermatophyta</taxon>
        <taxon>Magnoliopsida</taxon>
        <taxon>eudicotyledons</taxon>
        <taxon>Gunneridae</taxon>
        <taxon>Pentapetalae</taxon>
        <taxon>rosids</taxon>
        <taxon>fabids</taxon>
        <taxon>Fabales</taxon>
        <taxon>Fabaceae</taxon>
        <taxon>Papilionoideae</taxon>
        <taxon>50 kb inversion clade</taxon>
        <taxon>NPAAA clade</taxon>
        <taxon>Hologalegina</taxon>
        <taxon>IRL clade</taxon>
        <taxon>Trifolieae</taxon>
        <taxon>Trifolium</taxon>
    </lineage>
</organism>
<dbReference type="Pfam" id="PF03080">
    <property type="entry name" value="Neprosin"/>
    <property type="match status" value="1"/>
</dbReference>
<dbReference type="InterPro" id="IPR004314">
    <property type="entry name" value="Neprosin"/>
</dbReference>
<accession>A0A2Z6LZC0</accession>
<name>A0A2Z6LZC0_TRISU</name>
<evidence type="ECO:0000259" key="1">
    <source>
        <dbReference type="PROSITE" id="PS52045"/>
    </source>
</evidence>
<dbReference type="InterPro" id="IPR053168">
    <property type="entry name" value="Glutamic_endopeptidase"/>
</dbReference>
<evidence type="ECO:0000313" key="2">
    <source>
        <dbReference type="EMBL" id="GAU25061.1"/>
    </source>
</evidence>
<dbReference type="PANTHER" id="PTHR31589:SF223">
    <property type="entry name" value="PROTEIN, PUTATIVE (DUF239)-RELATED"/>
    <property type="match status" value="1"/>
</dbReference>
<keyword evidence="3" id="KW-1185">Reference proteome</keyword>
<proteinExistence type="predicted"/>
<sequence length="283" mass="30713">MKISPTKSTYGLEKFNCPKGTVPIRRVTKDDLIQGKYLLNEDPILNQNDLRTHSAHIFLSPSGGPYYGVKGTTSVWHPIVVKGQESAGRLFVQNENGVNTNKIVVGWHSGNNNGCYNTRCSGFVQTAQMYSVGSRIERTSVYRGTLFELPISLVQDPASKNWWLSLAYKNIGYFPAQLFSNLKAASEVGWGGLTVTPSGTRIPVMGTGVFGNGDFGKACYFRQVAYQTASRKFIGPATNLAAKFNNCPNCYNIVYFGDKGGQYGYSLQFGGGGGGGSNCECGN</sequence>
<protein>
    <recommendedName>
        <fullName evidence="1">Neprosin PEP catalytic domain-containing protein</fullName>
    </recommendedName>
</protein>
<evidence type="ECO:0000313" key="3">
    <source>
        <dbReference type="Proteomes" id="UP000242715"/>
    </source>
</evidence>
<dbReference type="EMBL" id="DF973302">
    <property type="protein sequence ID" value="GAU25061.1"/>
    <property type="molecule type" value="Genomic_DNA"/>
</dbReference>